<organism evidence="3 4">
    <name type="scientific">Muricoccus vinaceus</name>
    <dbReference type="NCBI Taxonomy" id="424704"/>
    <lineage>
        <taxon>Bacteria</taxon>
        <taxon>Pseudomonadati</taxon>
        <taxon>Pseudomonadota</taxon>
        <taxon>Alphaproteobacteria</taxon>
        <taxon>Acetobacterales</taxon>
        <taxon>Roseomonadaceae</taxon>
        <taxon>Muricoccus</taxon>
    </lineage>
</organism>
<dbReference type="RefSeq" id="WP_377056663.1">
    <property type="nucleotide sequence ID" value="NZ_JBHLVZ010000110.1"/>
</dbReference>
<dbReference type="InterPro" id="IPR016181">
    <property type="entry name" value="Acyl_CoA_acyltransferase"/>
</dbReference>
<feature type="region of interest" description="Disordered" evidence="1">
    <location>
        <begin position="1"/>
        <end position="34"/>
    </location>
</feature>
<protein>
    <submittedName>
        <fullName evidence="3">GNAT family N-acetyltransferase</fullName>
    </submittedName>
</protein>
<evidence type="ECO:0000259" key="2">
    <source>
        <dbReference type="Pfam" id="PF13480"/>
    </source>
</evidence>
<keyword evidence="4" id="KW-1185">Reference proteome</keyword>
<feature type="region of interest" description="Disordered" evidence="1">
    <location>
        <begin position="388"/>
        <end position="409"/>
    </location>
</feature>
<evidence type="ECO:0000313" key="3">
    <source>
        <dbReference type="EMBL" id="MFC0389360.1"/>
    </source>
</evidence>
<feature type="domain" description="BioF2-like acetyltransferase" evidence="2">
    <location>
        <begin position="205"/>
        <end position="343"/>
    </location>
</feature>
<dbReference type="Gene3D" id="3.40.630.30">
    <property type="match status" value="1"/>
</dbReference>
<accession>A0ABV6J0F4</accession>
<dbReference type="EMBL" id="JBHLVZ010000110">
    <property type="protein sequence ID" value="MFC0389360.1"/>
    <property type="molecule type" value="Genomic_DNA"/>
</dbReference>
<sequence>MRSATEGDRPSAPAMAAEGVVGAETEPSPADHRRPSAALRALAPGEPLPGWCDRHLPPARLDALGGRAWYTATLSAGLPEGAEPLLALGAGNTVLMPLMRRDGRMHSLTTPYSLGWRPLVASGANPAVALREAGRDLGRALRGQPPAVLDCLAPEERDFGAFLRGLRSAGLVPLRFGHFGNWHEPVVPEDGWEGYLSGRPSALQSTIRRRTPRCLRRMRFESVDAPGDRLEAAIGAYEAVRARSWKPHEPSPRFDATLMRAMAAEGTLRLGVLRLRENDTPVAAQYWAVSGRRAVVLKLAHDEAEREHSPGTVLTAMMMADILDGDGGVSEVDFGRGDDPYKRLWAGQRRRRIGLIIADPLHPSGLAAIARQAAGQALRLGREWWAARSPGTGGGKGRAGKAGEERSAA</sequence>
<evidence type="ECO:0000256" key="1">
    <source>
        <dbReference type="SAM" id="MobiDB-lite"/>
    </source>
</evidence>
<proteinExistence type="predicted"/>
<dbReference type="Pfam" id="PF13480">
    <property type="entry name" value="Acetyltransf_6"/>
    <property type="match status" value="1"/>
</dbReference>
<comment type="caution">
    <text evidence="3">The sequence shown here is derived from an EMBL/GenBank/DDBJ whole genome shotgun (WGS) entry which is preliminary data.</text>
</comment>
<evidence type="ECO:0000313" key="4">
    <source>
        <dbReference type="Proteomes" id="UP001589789"/>
    </source>
</evidence>
<reference evidence="3 4" key="1">
    <citation type="submission" date="2024-09" db="EMBL/GenBank/DDBJ databases">
        <authorList>
            <person name="Sun Q."/>
            <person name="Mori K."/>
        </authorList>
    </citation>
    <scope>NUCLEOTIDE SEQUENCE [LARGE SCALE GENOMIC DNA]</scope>
    <source>
        <strain evidence="3 4">CCM 7468</strain>
    </source>
</reference>
<dbReference type="SUPFAM" id="SSF55729">
    <property type="entry name" value="Acyl-CoA N-acyltransferases (Nat)"/>
    <property type="match status" value="1"/>
</dbReference>
<dbReference type="InterPro" id="IPR038740">
    <property type="entry name" value="BioF2-like_GNAT_dom"/>
</dbReference>
<gene>
    <name evidence="3" type="ORF">ACFFIC_28015</name>
</gene>
<dbReference type="Proteomes" id="UP001589789">
    <property type="component" value="Unassembled WGS sequence"/>
</dbReference>
<name>A0ABV6J0F4_9PROT</name>